<dbReference type="Proteomes" id="UP001596422">
    <property type="component" value="Unassembled WGS sequence"/>
</dbReference>
<keyword evidence="2" id="KW-1185">Reference proteome</keyword>
<dbReference type="SUPFAM" id="SSF53756">
    <property type="entry name" value="UDP-Glycosyltransferase/glycogen phosphorylase"/>
    <property type="match status" value="1"/>
</dbReference>
<comment type="caution">
    <text evidence="1">The sequence shown here is derived from an EMBL/GenBank/DDBJ whole genome shotgun (WGS) entry which is preliminary data.</text>
</comment>
<dbReference type="Gene3D" id="3.40.50.2000">
    <property type="entry name" value="Glycogen Phosphorylase B"/>
    <property type="match status" value="1"/>
</dbReference>
<sequence length="98" mass="11238">MNEWFTMVGFILSPSDFESFHMAIGEGMLTGAMPIVWKWKGAEEIWKGFTIESLADAKNLVLDSSNWPLINSADFIRPFCDVQKEWFNLISPEFRSEG</sequence>
<accession>A0ABW1ZVK6</accession>
<organism evidence="1 2">
    <name type="scientific">Marinobacterium aestuariivivens</name>
    <dbReference type="NCBI Taxonomy" id="1698799"/>
    <lineage>
        <taxon>Bacteria</taxon>
        <taxon>Pseudomonadati</taxon>
        <taxon>Pseudomonadota</taxon>
        <taxon>Gammaproteobacteria</taxon>
        <taxon>Oceanospirillales</taxon>
        <taxon>Oceanospirillaceae</taxon>
        <taxon>Marinobacterium</taxon>
    </lineage>
</organism>
<evidence type="ECO:0000313" key="1">
    <source>
        <dbReference type="EMBL" id="MFC6669106.1"/>
    </source>
</evidence>
<name>A0ABW1ZVK6_9GAMM</name>
<evidence type="ECO:0000313" key="2">
    <source>
        <dbReference type="Proteomes" id="UP001596422"/>
    </source>
</evidence>
<proteinExistence type="predicted"/>
<dbReference type="RefSeq" id="WP_379907667.1">
    <property type="nucleotide sequence ID" value="NZ_JBHSWE010000001.1"/>
</dbReference>
<dbReference type="EMBL" id="JBHSWE010000001">
    <property type="protein sequence ID" value="MFC6669106.1"/>
    <property type="molecule type" value="Genomic_DNA"/>
</dbReference>
<reference evidence="2" key="1">
    <citation type="journal article" date="2019" name="Int. J. Syst. Evol. Microbiol.">
        <title>The Global Catalogue of Microorganisms (GCM) 10K type strain sequencing project: providing services to taxonomists for standard genome sequencing and annotation.</title>
        <authorList>
            <consortium name="The Broad Institute Genomics Platform"/>
            <consortium name="The Broad Institute Genome Sequencing Center for Infectious Disease"/>
            <person name="Wu L."/>
            <person name="Ma J."/>
        </authorList>
    </citation>
    <scope>NUCLEOTIDE SEQUENCE [LARGE SCALE GENOMIC DNA]</scope>
    <source>
        <strain evidence="2">NBRC 111756</strain>
    </source>
</reference>
<gene>
    <name evidence="1" type="ORF">ACFQDL_02505</name>
</gene>
<protein>
    <submittedName>
        <fullName evidence="1">Uncharacterized protein</fullName>
    </submittedName>
</protein>